<protein>
    <submittedName>
        <fullName evidence="1">Uncharacterized protein</fullName>
    </submittedName>
</protein>
<accession>A0ABY5VSF2</accession>
<evidence type="ECO:0000313" key="2">
    <source>
        <dbReference type="Proteomes" id="UP001059617"/>
    </source>
</evidence>
<evidence type="ECO:0000313" key="1">
    <source>
        <dbReference type="EMBL" id="UWP80485.1"/>
    </source>
</evidence>
<dbReference type="RefSeq" id="WP_259858245.1">
    <property type="nucleotide sequence ID" value="NZ_BAAAST010000077.1"/>
</dbReference>
<proteinExistence type="predicted"/>
<organism evidence="1 2">
    <name type="scientific">Dactylosporangium fulvum</name>
    <dbReference type="NCBI Taxonomy" id="53359"/>
    <lineage>
        <taxon>Bacteria</taxon>
        <taxon>Bacillati</taxon>
        <taxon>Actinomycetota</taxon>
        <taxon>Actinomycetes</taxon>
        <taxon>Micromonosporales</taxon>
        <taxon>Micromonosporaceae</taxon>
        <taxon>Dactylosporangium</taxon>
    </lineage>
</organism>
<reference evidence="1" key="1">
    <citation type="submission" date="2021-04" db="EMBL/GenBank/DDBJ databases">
        <authorList>
            <person name="Hartkoorn R.C."/>
            <person name="Beaudoing E."/>
            <person name="Hot D."/>
        </authorList>
    </citation>
    <scope>NUCLEOTIDE SEQUENCE</scope>
    <source>
        <strain evidence="1">NRRL B-16292</strain>
    </source>
</reference>
<dbReference type="SUPFAM" id="SSF56322">
    <property type="entry name" value="ADC synthase"/>
    <property type="match status" value="1"/>
</dbReference>
<sequence>MTGAPKRRTLELLENSRRGRGASTRARSLNGAVDLSIAFRTIVTGSGGTTLGVGGLAATTGVDTGVVAHQRRGTVTQAFGDFGMPYPRSGSVAFAVRHDRGRLEHRSARLWQRERAPTPAA</sequence>
<keyword evidence="2" id="KW-1185">Reference proteome</keyword>
<dbReference type="Proteomes" id="UP001059617">
    <property type="component" value="Chromosome"/>
</dbReference>
<name>A0ABY5VSF2_9ACTN</name>
<dbReference type="EMBL" id="CP073720">
    <property type="protein sequence ID" value="UWP80485.1"/>
    <property type="molecule type" value="Genomic_DNA"/>
</dbReference>
<dbReference type="Gene3D" id="3.60.120.10">
    <property type="entry name" value="Anthranilate synthase"/>
    <property type="match status" value="1"/>
</dbReference>
<gene>
    <name evidence="1" type="ORF">Dfulv_35740</name>
</gene>
<dbReference type="InterPro" id="IPR005801">
    <property type="entry name" value="ADC_synthase"/>
</dbReference>
<reference evidence="1" key="2">
    <citation type="submission" date="2022-09" db="EMBL/GenBank/DDBJ databases">
        <title>Biosynthetic gene clusters of Dactylosporangioum fulvum.</title>
        <authorList>
            <person name="Caradec T."/>
        </authorList>
    </citation>
    <scope>NUCLEOTIDE SEQUENCE</scope>
    <source>
        <strain evidence="1">NRRL B-16292</strain>
    </source>
</reference>